<comment type="caution">
    <text evidence="5">The sequence shown here is derived from an EMBL/GenBank/DDBJ whole genome shotgun (WGS) entry which is preliminary data.</text>
</comment>
<protein>
    <submittedName>
        <fullName evidence="5">AraC family transcriptional regulator</fullName>
    </submittedName>
</protein>
<gene>
    <name evidence="5" type="ORF">EWM59_01855</name>
</gene>
<name>A0A4Q5M4Y1_9BACT</name>
<dbReference type="PROSITE" id="PS01124">
    <property type="entry name" value="HTH_ARAC_FAMILY_2"/>
    <property type="match status" value="1"/>
</dbReference>
<dbReference type="SUPFAM" id="SSF46689">
    <property type="entry name" value="Homeodomain-like"/>
    <property type="match status" value="2"/>
</dbReference>
<dbReference type="InterPro" id="IPR009057">
    <property type="entry name" value="Homeodomain-like_sf"/>
</dbReference>
<dbReference type="Gene3D" id="1.10.10.60">
    <property type="entry name" value="Homeodomain-like"/>
    <property type="match status" value="2"/>
</dbReference>
<sequence length="164" mass="19656">MVKDDFVYHYIDSLKLMLKNQRPVSEAMKLLKFEELMLYLLEKYPQIILSFQPERKTNFDDIALKKIVEINLMNNLTLEELAFLCNTSLSTFKRRFMKLYGMPPNKWILQRRMEKAAHLLKNYHIRTSEVFYQVGYENHSSFSQSFKHTFGKTPKEYQTQLLNA</sequence>
<dbReference type="EMBL" id="SEWF01000002">
    <property type="protein sequence ID" value="RYU97458.1"/>
    <property type="molecule type" value="Genomic_DNA"/>
</dbReference>
<keyword evidence="6" id="KW-1185">Reference proteome</keyword>
<keyword evidence="1" id="KW-0805">Transcription regulation</keyword>
<dbReference type="Pfam" id="PF12833">
    <property type="entry name" value="HTH_18"/>
    <property type="match status" value="1"/>
</dbReference>
<feature type="domain" description="HTH araC/xylS-type" evidence="4">
    <location>
        <begin position="62"/>
        <end position="160"/>
    </location>
</feature>
<evidence type="ECO:0000259" key="4">
    <source>
        <dbReference type="PROSITE" id="PS01124"/>
    </source>
</evidence>
<reference evidence="5 6" key="1">
    <citation type="submission" date="2019-02" db="EMBL/GenBank/DDBJ databases">
        <title>Bacterial novel species Emticicia sp. 17J42-9 isolated from soil.</title>
        <authorList>
            <person name="Jung H.-Y."/>
        </authorList>
    </citation>
    <scope>NUCLEOTIDE SEQUENCE [LARGE SCALE GENOMIC DNA]</scope>
    <source>
        <strain evidence="5 6">17J42-9</strain>
    </source>
</reference>
<dbReference type="PANTHER" id="PTHR43280:SF10">
    <property type="entry name" value="REGULATORY PROTEIN POCR"/>
    <property type="match status" value="1"/>
</dbReference>
<dbReference type="SMART" id="SM00342">
    <property type="entry name" value="HTH_ARAC"/>
    <property type="match status" value="1"/>
</dbReference>
<organism evidence="5 6">
    <name type="scientific">Emticicia agri</name>
    <dbReference type="NCBI Taxonomy" id="2492393"/>
    <lineage>
        <taxon>Bacteria</taxon>
        <taxon>Pseudomonadati</taxon>
        <taxon>Bacteroidota</taxon>
        <taxon>Cytophagia</taxon>
        <taxon>Cytophagales</taxon>
        <taxon>Leadbetterellaceae</taxon>
        <taxon>Emticicia</taxon>
    </lineage>
</organism>
<dbReference type="Proteomes" id="UP000293162">
    <property type="component" value="Unassembled WGS sequence"/>
</dbReference>
<evidence type="ECO:0000256" key="1">
    <source>
        <dbReference type="ARBA" id="ARBA00023015"/>
    </source>
</evidence>
<dbReference type="AlphaFoldDB" id="A0A4Q5M4Y1"/>
<accession>A0A4Q5M4Y1</accession>
<dbReference type="InterPro" id="IPR020449">
    <property type="entry name" value="Tscrpt_reg_AraC-type_HTH"/>
</dbReference>
<dbReference type="PRINTS" id="PR00032">
    <property type="entry name" value="HTHARAC"/>
</dbReference>
<dbReference type="PANTHER" id="PTHR43280">
    <property type="entry name" value="ARAC-FAMILY TRANSCRIPTIONAL REGULATOR"/>
    <property type="match status" value="1"/>
</dbReference>
<evidence type="ECO:0000256" key="2">
    <source>
        <dbReference type="ARBA" id="ARBA00023125"/>
    </source>
</evidence>
<dbReference type="InterPro" id="IPR018060">
    <property type="entry name" value="HTH_AraC"/>
</dbReference>
<keyword evidence="3" id="KW-0804">Transcription</keyword>
<proteinExistence type="predicted"/>
<evidence type="ECO:0000256" key="3">
    <source>
        <dbReference type="ARBA" id="ARBA00023163"/>
    </source>
</evidence>
<evidence type="ECO:0000313" key="5">
    <source>
        <dbReference type="EMBL" id="RYU97458.1"/>
    </source>
</evidence>
<keyword evidence="2" id="KW-0238">DNA-binding</keyword>
<dbReference type="GO" id="GO:0043565">
    <property type="term" value="F:sequence-specific DNA binding"/>
    <property type="evidence" value="ECO:0007669"/>
    <property type="project" value="InterPro"/>
</dbReference>
<dbReference type="OrthoDB" id="4480133at2"/>
<evidence type="ECO:0000313" key="6">
    <source>
        <dbReference type="Proteomes" id="UP000293162"/>
    </source>
</evidence>
<dbReference type="GO" id="GO:0003700">
    <property type="term" value="F:DNA-binding transcription factor activity"/>
    <property type="evidence" value="ECO:0007669"/>
    <property type="project" value="InterPro"/>
</dbReference>